<gene>
    <name evidence="2" type="ORF">NDU88_006386</name>
</gene>
<dbReference type="Proteomes" id="UP001066276">
    <property type="component" value="Chromosome 1_2"/>
</dbReference>
<evidence type="ECO:0000256" key="1">
    <source>
        <dbReference type="SAM" id="SignalP"/>
    </source>
</evidence>
<dbReference type="AlphaFoldDB" id="A0AAV7WAF3"/>
<keyword evidence="1" id="KW-0732">Signal</keyword>
<feature type="chain" id="PRO_5043664287" description="Secreted protein" evidence="1">
    <location>
        <begin position="31"/>
        <end position="106"/>
    </location>
</feature>
<protein>
    <recommendedName>
        <fullName evidence="4">Secreted protein</fullName>
    </recommendedName>
</protein>
<keyword evidence="3" id="KW-1185">Reference proteome</keyword>
<feature type="signal peptide" evidence="1">
    <location>
        <begin position="1"/>
        <end position="30"/>
    </location>
</feature>
<dbReference type="EMBL" id="JANPWB010000002">
    <property type="protein sequence ID" value="KAJ1211024.1"/>
    <property type="molecule type" value="Genomic_DNA"/>
</dbReference>
<sequence>MDRRITRCPRVCAWILRLVIRLRFVPGGCAWNFLSHGRCRVDFPSGSRAVLSMRARVLNFQSHRRRRVERRLSGSVCSEFFTAEQAVRRTFRHTKTPNEKEKSFWS</sequence>
<evidence type="ECO:0000313" key="2">
    <source>
        <dbReference type="EMBL" id="KAJ1211024.1"/>
    </source>
</evidence>
<evidence type="ECO:0008006" key="4">
    <source>
        <dbReference type="Google" id="ProtNLM"/>
    </source>
</evidence>
<reference evidence="2" key="1">
    <citation type="journal article" date="2022" name="bioRxiv">
        <title>Sequencing and chromosome-scale assembly of the giantPleurodeles waltlgenome.</title>
        <authorList>
            <person name="Brown T."/>
            <person name="Elewa A."/>
            <person name="Iarovenko S."/>
            <person name="Subramanian E."/>
            <person name="Araus A.J."/>
            <person name="Petzold A."/>
            <person name="Susuki M."/>
            <person name="Suzuki K.-i.T."/>
            <person name="Hayashi T."/>
            <person name="Toyoda A."/>
            <person name="Oliveira C."/>
            <person name="Osipova E."/>
            <person name="Leigh N.D."/>
            <person name="Simon A."/>
            <person name="Yun M.H."/>
        </authorList>
    </citation>
    <scope>NUCLEOTIDE SEQUENCE</scope>
    <source>
        <strain evidence="2">20211129_DDA</strain>
        <tissue evidence="2">Liver</tissue>
    </source>
</reference>
<evidence type="ECO:0000313" key="3">
    <source>
        <dbReference type="Proteomes" id="UP001066276"/>
    </source>
</evidence>
<name>A0AAV7WAF3_PLEWA</name>
<proteinExistence type="predicted"/>
<comment type="caution">
    <text evidence="2">The sequence shown here is derived from an EMBL/GenBank/DDBJ whole genome shotgun (WGS) entry which is preliminary data.</text>
</comment>
<organism evidence="2 3">
    <name type="scientific">Pleurodeles waltl</name>
    <name type="common">Iberian ribbed newt</name>
    <dbReference type="NCBI Taxonomy" id="8319"/>
    <lineage>
        <taxon>Eukaryota</taxon>
        <taxon>Metazoa</taxon>
        <taxon>Chordata</taxon>
        <taxon>Craniata</taxon>
        <taxon>Vertebrata</taxon>
        <taxon>Euteleostomi</taxon>
        <taxon>Amphibia</taxon>
        <taxon>Batrachia</taxon>
        <taxon>Caudata</taxon>
        <taxon>Salamandroidea</taxon>
        <taxon>Salamandridae</taxon>
        <taxon>Pleurodelinae</taxon>
        <taxon>Pleurodeles</taxon>
    </lineage>
</organism>
<accession>A0AAV7WAF3</accession>